<keyword evidence="6" id="KW-0175">Coiled coil</keyword>
<dbReference type="InterPro" id="IPR019307">
    <property type="entry name" value="RNA-bd_AU-1/RNase_E/G"/>
</dbReference>
<dbReference type="Gene3D" id="2.40.50.140">
    <property type="entry name" value="Nucleic acid-binding proteins"/>
    <property type="match status" value="1"/>
</dbReference>
<dbReference type="InterPro" id="IPR004659">
    <property type="entry name" value="RNase_E/G"/>
</dbReference>
<dbReference type="GO" id="GO:0003723">
    <property type="term" value="F:RNA binding"/>
    <property type="evidence" value="ECO:0007669"/>
    <property type="project" value="UniProtKB-KW"/>
</dbReference>
<dbReference type="InterPro" id="IPR012340">
    <property type="entry name" value="NA-bd_OB-fold"/>
</dbReference>
<dbReference type="PANTHER" id="PTHR30001:SF0">
    <property type="entry name" value="RIBONUCLEASE G"/>
    <property type="match status" value="1"/>
</dbReference>
<dbReference type="AlphaFoldDB" id="A0ABD7DHY3"/>
<proteinExistence type="predicted"/>
<evidence type="ECO:0000259" key="7">
    <source>
        <dbReference type="Pfam" id="PF10150"/>
    </source>
</evidence>
<dbReference type="RefSeq" id="WP_097825884.1">
    <property type="nucleotide sequence ID" value="NZ_CP070339.1"/>
</dbReference>
<evidence type="ECO:0000256" key="5">
    <source>
        <dbReference type="ARBA" id="ARBA00022884"/>
    </source>
</evidence>
<evidence type="ECO:0000313" key="8">
    <source>
        <dbReference type="EMBL" id="QRY15135.1"/>
    </source>
</evidence>
<evidence type="ECO:0000256" key="6">
    <source>
        <dbReference type="SAM" id="Coils"/>
    </source>
</evidence>
<dbReference type="PANTHER" id="PTHR30001">
    <property type="entry name" value="RIBONUCLEASE"/>
    <property type="match status" value="1"/>
</dbReference>
<protein>
    <submittedName>
        <fullName evidence="8">Rne/Rng family ribonuclease</fullName>
    </submittedName>
</protein>
<keyword evidence="4" id="KW-0460">Magnesium</keyword>
<keyword evidence="5" id="KW-0694">RNA-binding</keyword>
<dbReference type="Proteomes" id="UP000663613">
    <property type="component" value="Chromosome"/>
</dbReference>
<keyword evidence="2" id="KW-0479">Metal-binding</keyword>
<dbReference type="EMBL" id="CP070339">
    <property type="protein sequence ID" value="QRY15135.1"/>
    <property type="molecule type" value="Genomic_DNA"/>
</dbReference>
<evidence type="ECO:0000256" key="3">
    <source>
        <dbReference type="ARBA" id="ARBA00022801"/>
    </source>
</evidence>
<gene>
    <name evidence="8" type="ORF">JTF64_24730</name>
</gene>
<feature type="coiled-coil region" evidence="6">
    <location>
        <begin position="157"/>
        <end position="223"/>
    </location>
</feature>
<dbReference type="SUPFAM" id="SSF50249">
    <property type="entry name" value="Nucleic acid-binding proteins"/>
    <property type="match status" value="1"/>
</dbReference>
<evidence type="ECO:0000313" key="9">
    <source>
        <dbReference type="Proteomes" id="UP000663613"/>
    </source>
</evidence>
<dbReference type="CDD" id="cd04453">
    <property type="entry name" value="S1_RNase_E"/>
    <property type="match status" value="1"/>
</dbReference>
<dbReference type="NCBIfam" id="TIGR00757">
    <property type="entry name" value="RNaseEG"/>
    <property type="match status" value="1"/>
</dbReference>
<organism evidence="8 9">
    <name type="scientific">Bacillus cereus</name>
    <dbReference type="NCBI Taxonomy" id="1396"/>
    <lineage>
        <taxon>Bacteria</taxon>
        <taxon>Bacillati</taxon>
        <taxon>Bacillota</taxon>
        <taxon>Bacilli</taxon>
        <taxon>Bacillales</taxon>
        <taxon>Bacillaceae</taxon>
        <taxon>Bacillus</taxon>
        <taxon>Bacillus cereus group</taxon>
    </lineage>
</organism>
<dbReference type="GO" id="GO:0016787">
    <property type="term" value="F:hydrolase activity"/>
    <property type="evidence" value="ECO:0007669"/>
    <property type="project" value="UniProtKB-KW"/>
</dbReference>
<comment type="cofactor">
    <cofactor evidence="1">
        <name>Mg(2+)</name>
        <dbReference type="ChEBI" id="CHEBI:18420"/>
    </cofactor>
</comment>
<reference evidence="8 9" key="1">
    <citation type="submission" date="2021-02" db="EMBL/GenBank/DDBJ databases">
        <title>Bacillus cereus VKM B-370.</title>
        <authorList>
            <person name="Kazantseva O.A."/>
            <person name="Piligrimova E.G."/>
            <person name="Buzikov R.M."/>
            <person name="Shadrin A.M."/>
        </authorList>
    </citation>
    <scope>NUCLEOTIDE SEQUENCE [LARGE SCALE GENOMIC DNA]</scope>
    <source>
        <strain evidence="8 9">VKM B-370</strain>
    </source>
</reference>
<evidence type="ECO:0000256" key="4">
    <source>
        <dbReference type="ARBA" id="ARBA00022842"/>
    </source>
</evidence>
<dbReference type="GO" id="GO:0046872">
    <property type="term" value="F:metal ion binding"/>
    <property type="evidence" value="ECO:0007669"/>
    <property type="project" value="UniProtKB-KW"/>
</dbReference>
<sequence length="463" mass="53720">MKTLYVNYAGSEKRVAIEEKKKIVEFLWKRNEEQEIVGHIYAGRIVRTIAGMNAAFVNIGLEKHAYLSYDDVPSCYRIHEGQAILVQVVKEAIDTKGPKLTANIEFTGKYVVYMPFDEMRAVSRKIKNNKKRQQLLQIEVEGTGGYIFRSASEKGAIEEIQAEMQMLQQLYEELKRKEGQGKAPLLLHRPATFLDRVFQENPIETIEKVVVDTRSIVKELEEKIGKEKVSFYNEKSSMFNHFGIEREIEKALQKIVWLPNGAYLIVEQMETMTVIDVNTGKFTGKQNLQDTVLRTNEVAAEEIARQLRLRDIGGMILIDFINMKRREDKEMVRECLMAAMQNDRTYTRVLGFTELGILEMTRKRKKHSLRDVLLEECVPCKATGYMMSYETIAYELERELITYGNIEDEAVLIAAPKDLQKQFLQKELQKNIPFEIYFKDDMIEKYAIVRFGSKTEIVERKNS</sequence>
<evidence type="ECO:0000256" key="2">
    <source>
        <dbReference type="ARBA" id="ARBA00022723"/>
    </source>
</evidence>
<accession>A0ABD7DHY3</accession>
<keyword evidence="3" id="KW-0378">Hydrolase</keyword>
<name>A0ABD7DHY3_BACCE</name>
<dbReference type="Pfam" id="PF10150">
    <property type="entry name" value="RNase_E_G"/>
    <property type="match status" value="1"/>
</dbReference>
<evidence type="ECO:0000256" key="1">
    <source>
        <dbReference type="ARBA" id="ARBA00001946"/>
    </source>
</evidence>
<feature type="domain" description="RNA-binding protein AU-1/Ribonuclease E/G" evidence="7">
    <location>
        <begin position="107"/>
        <end position="364"/>
    </location>
</feature>